<evidence type="ECO:0000256" key="5">
    <source>
        <dbReference type="SAM" id="MobiDB-lite"/>
    </source>
</evidence>
<keyword evidence="3" id="KW-0378">Hydrolase</keyword>
<sequence>MGLFDDEYYGGSGKRRGFSERSPRRGRRRSGGYESNGRRSGGTRAVAFSAILASLLTALLLSGLFAGFVLPRMNTTAISAGANPYDRIVQAAAAVRPAVVSIVSHRTAGDTSPDSAALGSGVIFQKEGGKAYVITNHHVVADAEELQAVLVDGTSLKAKLVGSDVITDVAVLEISSAKVAAIAQIGDSDTLDLGETVIALGNPLGLGDTLTSGIVSYPKRVMPVSLNEDGVYDWEQQVIQTDAAINEGNSGGALVDLDGRLIGINTMKIASTGVEGIGFAIPINQVMNTAEELLTTGKISRPYLGVYSLDLNNPYAPMDEEQVEELKLPKEVEKGVVVLESLGPAKDAGIKLNDVIVGFDNQSIDSTLMLRKYLYGYKKIGEKMTISYYRDGKKQTATVTLGERPEATQ</sequence>
<keyword evidence="9" id="KW-1185">Reference proteome</keyword>
<accession>A0ABQ2A521</accession>
<evidence type="ECO:0000313" key="9">
    <source>
        <dbReference type="Proteomes" id="UP000605427"/>
    </source>
</evidence>
<evidence type="ECO:0000256" key="3">
    <source>
        <dbReference type="ARBA" id="ARBA00022801"/>
    </source>
</evidence>
<keyword evidence="6" id="KW-0472">Membrane</keyword>
<dbReference type="RefSeq" id="WP_172246850.1">
    <property type="nucleotide sequence ID" value="NZ_BMDD01000006.1"/>
</dbReference>
<keyword evidence="6" id="KW-0812">Transmembrane</keyword>
<evidence type="ECO:0000256" key="6">
    <source>
        <dbReference type="SAM" id="Phobius"/>
    </source>
</evidence>
<comment type="caution">
    <text evidence="8">The sequence shown here is derived from an EMBL/GenBank/DDBJ whole genome shotgun (WGS) entry which is preliminary data.</text>
</comment>
<reference evidence="9" key="1">
    <citation type="journal article" date="2019" name="Int. J. Syst. Evol. Microbiol.">
        <title>The Global Catalogue of Microorganisms (GCM) 10K type strain sequencing project: providing services to taxonomists for standard genome sequencing and annotation.</title>
        <authorList>
            <consortium name="The Broad Institute Genomics Platform"/>
            <consortium name="The Broad Institute Genome Sequencing Center for Infectious Disease"/>
            <person name="Wu L."/>
            <person name="Ma J."/>
        </authorList>
    </citation>
    <scope>NUCLEOTIDE SEQUENCE [LARGE SCALE GENOMIC DNA]</scope>
    <source>
        <strain evidence="9">CCM 8702</strain>
    </source>
</reference>
<keyword evidence="6" id="KW-1133">Transmembrane helix</keyword>
<organism evidence="8 9">
    <name type="scientific">Saccharibacillus endophyticus</name>
    <dbReference type="NCBI Taxonomy" id="2060666"/>
    <lineage>
        <taxon>Bacteria</taxon>
        <taxon>Bacillati</taxon>
        <taxon>Bacillota</taxon>
        <taxon>Bacilli</taxon>
        <taxon>Bacillales</taxon>
        <taxon>Paenibacillaceae</taxon>
        <taxon>Saccharibacillus</taxon>
    </lineage>
</organism>
<dbReference type="PRINTS" id="PR00834">
    <property type="entry name" value="PROTEASES2C"/>
</dbReference>
<dbReference type="SUPFAM" id="SSF50156">
    <property type="entry name" value="PDZ domain-like"/>
    <property type="match status" value="1"/>
</dbReference>
<feature type="transmembrane region" description="Helical" evidence="6">
    <location>
        <begin position="45"/>
        <end position="70"/>
    </location>
</feature>
<dbReference type="InterPro" id="IPR036034">
    <property type="entry name" value="PDZ_sf"/>
</dbReference>
<protein>
    <recommendedName>
        <fullName evidence="7">PDZ domain-containing protein</fullName>
    </recommendedName>
</protein>
<dbReference type="Gene3D" id="2.40.10.10">
    <property type="entry name" value="Trypsin-like serine proteases"/>
    <property type="match status" value="2"/>
</dbReference>
<dbReference type="Gene3D" id="2.30.42.10">
    <property type="match status" value="1"/>
</dbReference>
<dbReference type="Pfam" id="PF13180">
    <property type="entry name" value="PDZ_2"/>
    <property type="match status" value="1"/>
</dbReference>
<evidence type="ECO:0000256" key="1">
    <source>
        <dbReference type="ARBA" id="ARBA00010541"/>
    </source>
</evidence>
<dbReference type="EMBL" id="BMDD01000006">
    <property type="protein sequence ID" value="GGH85504.1"/>
    <property type="molecule type" value="Genomic_DNA"/>
</dbReference>
<evidence type="ECO:0000256" key="4">
    <source>
        <dbReference type="ARBA" id="ARBA00022825"/>
    </source>
</evidence>
<evidence type="ECO:0000256" key="2">
    <source>
        <dbReference type="ARBA" id="ARBA00022670"/>
    </source>
</evidence>
<dbReference type="PANTHER" id="PTHR22939:SF129">
    <property type="entry name" value="SERINE PROTEASE HTRA2, MITOCHONDRIAL"/>
    <property type="match status" value="1"/>
</dbReference>
<dbReference type="Proteomes" id="UP000605427">
    <property type="component" value="Unassembled WGS sequence"/>
</dbReference>
<dbReference type="InterPro" id="IPR009003">
    <property type="entry name" value="Peptidase_S1_PA"/>
</dbReference>
<comment type="similarity">
    <text evidence="1">Belongs to the peptidase S1C family.</text>
</comment>
<keyword evidence="2" id="KW-0645">Protease</keyword>
<name>A0ABQ2A521_9BACL</name>
<evidence type="ECO:0000259" key="7">
    <source>
        <dbReference type="Pfam" id="PF13180"/>
    </source>
</evidence>
<gene>
    <name evidence="8" type="ORF">GCM10007362_43080</name>
</gene>
<dbReference type="InterPro" id="IPR001940">
    <property type="entry name" value="Peptidase_S1C"/>
</dbReference>
<dbReference type="PANTHER" id="PTHR22939">
    <property type="entry name" value="SERINE PROTEASE FAMILY S1C HTRA-RELATED"/>
    <property type="match status" value="1"/>
</dbReference>
<dbReference type="InterPro" id="IPR043504">
    <property type="entry name" value="Peptidase_S1_PA_chymotrypsin"/>
</dbReference>
<proteinExistence type="inferred from homology"/>
<dbReference type="InterPro" id="IPR001478">
    <property type="entry name" value="PDZ"/>
</dbReference>
<keyword evidence="4" id="KW-0720">Serine protease</keyword>
<evidence type="ECO:0000313" key="8">
    <source>
        <dbReference type="EMBL" id="GGH85504.1"/>
    </source>
</evidence>
<feature type="domain" description="PDZ" evidence="7">
    <location>
        <begin position="332"/>
        <end position="401"/>
    </location>
</feature>
<dbReference type="Pfam" id="PF13365">
    <property type="entry name" value="Trypsin_2"/>
    <property type="match status" value="1"/>
</dbReference>
<feature type="region of interest" description="Disordered" evidence="5">
    <location>
        <begin position="14"/>
        <end position="41"/>
    </location>
</feature>
<dbReference type="SUPFAM" id="SSF50494">
    <property type="entry name" value="Trypsin-like serine proteases"/>
    <property type="match status" value="1"/>
</dbReference>